<sequence length="30" mass="3979">MRRSTKRYVEQYRFRFRNDFRRSESCLRFS</sequence>
<dbReference type="WBParaSite" id="nRc.2.0.1.t28606-RA">
    <property type="protein sequence ID" value="nRc.2.0.1.t28606-RA"/>
    <property type="gene ID" value="nRc.2.0.1.g28606"/>
</dbReference>
<protein>
    <submittedName>
        <fullName evidence="2">Uncharacterized protein</fullName>
    </submittedName>
</protein>
<dbReference type="AlphaFoldDB" id="A0A915JRW4"/>
<reference evidence="2" key="1">
    <citation type="submission" date="2022-11" db="UniProtKB">
        <authorList>
            <consortium name="WormBaseParasite"/>
        </authorList>
    </citation>
    <scope>IDENTIFICATION</scope>
</reference>
<evidence type="ECO:0000313" key="2">
    <source>
        <dbReference type="WBParaSite" id="nRc.2.0.1.t28606-RA"/>
    </source>
</evidence>
<proteinExistence type="predicted"/>
<dbReference type="Proteomes" id="UP000887565">
    <property type="component" value="Unplaced"/>
</dbReference>
<accession>A0A915JRW4</accession>
<name>A0A915JRW4_ROMCU</name>
<organism evidence="1 2">
    <name type="scientific">Romanomermis culicivorax</name>
    <name type="common">Nematode worm</name>
    <dbReference type="NCBI Taxonomy" id="13658"/>
    <lineage>
        <taxon>Eukaryota</taxon>
        <taxon>Metazoa</taxon>
        <taxon>Ecdysozoa</taxon>
        <taxon>Nematoda</taxon>
        <taxon>Enoplea</taxon>
        <taxon>Dorylaimia</taxon>
        <taxon>Mermithida</taxon>
        <taxon>Mermithoidea</taxon>
        <taxon>Mermithidae</taxon>
        <taxon>Romanomermis</taxon>
    </lineage>
</organism>
<evidence type="ECO:0000313" key="1">
    <source>
        <dbReference type="Proteomes" id="UP000887565"/>
    </source>
</evidence>
<keyword evidence="1" id="KW-1185">Reference proteome</keyword>